<gene>
    <name evidence="1" type="ORF">COLAER_01278</name>
</gene>
<comment type="caution">
    <text evidence="1">The sequence shown here is derived from an EMBL/GenBank/DDBJ whole genome shotgun (WGS) entry which is preliminary data.</text>
</comment>
<dbReference type="EMBL" id="AAVN02000004">
    <property type="protein sequence ID" value="EBA39690.1"/>
    <property type="molecule type" value="Genomic_DNA"/>
</dbReference>
<evidence type="ECO:0008006" key="3">
    <source>
        <dbReference type="Google" id="ProtNLM"/>
    </source>
</evidence>
<organism evidence="1 2">
    <name type="scientific">Collinsella aerofaciens (strain ATCC 25986 / DSM 3979 / JCM 10188 / KCTC 3647 / NCTC 11838 / VPI 1003)</name>
    <dbReference type="NCBI Taxonomy" id="411903"/>
    <lineage>
        <taxon>Bacteria</taxon>
        <taxon>Bacillati</taxon>
        <taxon>Actinomycetota</taxon>
        <taxon>Coriobacteriia</taxon>
        <taxon>Coriobacteriales</taxon>
        <taxon>Coriobacteriaceae</taxon>
        <taxon>Collinsella</taxon>
    </lineage>
</organism>
<dbReference type="AlphaFoldDB" id="A4EA23"/>
<accession>A4EA23</accession>
<reference evidence="1 2" key="2">
    <citation type="submission" date="2007-04" db="EMBL/GenBank/DDBJ databases">
        <authorList>
            <person name="Fulton L."/>
            <person name="Clifton S."/>
            <person name="Fulton B."/>
            <person name="Xu J."/>
            <person name="Minx P."/>
            <person name="Mardis E.R."/>
            <person name="Wilson R.K."/>
        </authorList>
    </citation>
    <scope>NUCLEOTIDE SEQUENCE [LARGE SCALE GENOMIC DNA]</scope>
    <source>
        <strain evidence="2">ATCC 25986 / DSM 3979 / JCM 10188 / KCTC 3647 / NCTC 11838 / VPI 1003</strain>
    </source>
</reference>
<protein>
    <recommendedName>
        <fullName evidence="3">NAD-specific glutamate dehydrogenase</fullName>
    </recommendedName>
</protein>
<sequence>MSLGVLDHTIDFVVGQSSGAGNGDLLLLAGALVLSGDLDDTVGVDVEGDLDLRHAAAGSRDTGQLELTERLVVAGKLALALEHVNLDAGLVVGSGGVDLGLGGRDRGVAVDHLGHDAAHGLDAQRQRGNVEQQDALDVAGEHAALDGSAVGNDLVGVHGHVGLLAGHGLDELLDGGHTGGAADEDDLGQIGELKLGVAQGIGDRLLAALEQVAGDLLELGAGQRVVEVQRAGLVHGNERQVDGGLLGGGELLLGVLGGLLQTLQGHGVLTQVDTVLLLELIGHPVDDALIPVVAAQVVIARGGQNLKHAVGEVEDGDVEGTAAQVKDQNTLVGALLVQAIGQSSSGRLVDDTLDVEAGDLTGVLGGLTLGVVEVGRDGDDGVGDGLAQILLGVGLHLGERHGAHLLSGVILALDVDDGTATLALLDLIRHGLDLGGALGVLAAHEALDGEHGVLGVGDSLVLSGLTHDAVAVSTEAHDGRGGAVALGVHDNGRRTALEDGHCGVSSTKVDTKNLAH</sequence>
<dbReference type="Pfam" id="PF10712">
    <property type="entry name" value="NAD-GH"/>
    <property type="match status" value="1"/>
</dbReference>
<name>A4EA23_COLAA</name>
<proteinExistence type="predicted"/>
<dbReference type="InterPro" id="IPR019651">
    <property type="entry name" value="Glutamate_DH_NAD-spec"/>
</dbReference>
<evidence type="ECO:0000313" key="2">
    <source>
        <dbReference type="Proteomes" id="UP000002979"/>
    </source>
</evidence>
<evidence type="ECO:0000313" key="1">
    <source>
        <dbReference type="EMBL" id="EBA39690.1"/>
    </source>
</evidence>
<dbReference type="Proteomes" id="UP000002979">
    <property type="component" value="Unassembled WGS sequence"/>
</dbReference>
<reference evidence="1 2" key="1">
    <citation type="submission" date="2007-01" db="EMBL/GenBank/DDBJ databases">
        <title>Draft genome sequence of Collinsella aerofaciens (ATCC 25986).</title>
        <authorList>
            <person name="Sudarsanam P."/>
            <person name="Ley R."/>
            <person name="Guruge J."/>
            <person name="Turnbaugh P.J."/>
            <person name="Mahowald M."/>
            <person name="Liep D."/>
            <person name="Gordon J."/>
        </authorList>
    </citation>
    <scope>NUCLEOTIDE SEQUENCE [LARGE SCALE GENOMIC DNA]</scope>
    <source>
        <strain evidence="2">ATCC 25986 / DSM 3979 / JCM 10188 / KCTC 3647 / NCTC 11838 / VPI 1003</strain>
    </source>
</reference>